<protein>
    <submittedName>
        <fullName evidence="2">Uncharacterized protein</fullName>
    </submittedName>
</protein>
<proteinExistence type="predicted"/>
<sequence length="84" mass="9146">MCLLLRPADLLRLRELVSSMEQCTPKLQGQWIIEAPCSSSSPSVWFPDPDYRQTLTAALTVEENEGQGSPSTSTSPACPPQSLP</sequence>
<dbReference type="Proteomes" id="UP001187343">
    <property type="component" value="Unassembled WGS sequence"/>
</dbReference>
<organism evidence="2 3">
    <name type="scientific">Cirrhinus molitorella</name>
    <name type="common">mud carp</name>
    <dbReference type="NCBI Taxonomy" id="172907"/>
    <lineage>
        <taxon>Eukaryota</taxon>
        <taxon>Metazoa</taxon>
        <taxon>Chordata</taxon>
        <taxon>Craniata</taxon>
        <taxon>Vertebrata</taxon>
        <taxon>Euteleostomi</taxon>
        <taxon>Actinopterygii</taxon>
        <taxon>Neopterygii</taxon>
        <taxon>Teleostei</taxon>
        <taxon>Ostariophysi</taxon>
        <taxon>Cypriniformes</taxon>
        <taxon>Cyprinidae</taxon>
        <taxon>Labeoninae</taxon>
        <taxon>Labeonini</taxon>
        <taxon>Cirrhinus</taxon>
    </lineage>
</organism>
<comment type="caution">
    <text evidence="2">The sequence shown here is derived from an EMBL/GenBank/DDBJ whole genome shotgun (WGS) entry which is preliminary data.</text>
</comment>
<evidence type="ECO:0000313" key="2">
    <source>
        <dbReference type="EMBL" id="KAK2903386.1"/>
    </source>
</evidence>
<reference evidence="2" key="1">
    <citation type="submission" date="2023-08" db="EMBL/GenBank/DDBJ databases">
        <title>Chromosome-level Genome Assembly of mud carp (Cirrhinus molitorella).</title>
        <authorList>
            <person name="Liu H."/>
        </authorList>
    </citation>
    <scope>NUCLEOTIDE SEQUENCE</scope>
    <source>
        <strain evidence="2">Prfri</strain>
        <tissue evidence="2">Muscle</tissue>
    </source>
</reference>
<accession>A0AA88TU59</accession>
<evidence type="ECO:0000256" key="1">
    <source>
        <dbReference type="SAM" id="MobiDB-lite"/>
    </source>
</evidence>
<name>A0AA88TU59_9TELE</name>
<dbReference type="AlphaFoldDB" id="A0AA88TU59"/>
<keyword evidence="3" id="KW-1185">Reference proteome</keyword>
<feature type="region of interest" description="Disordered" evidence="1">
    <location>
        <begin position="62"/>
        <end position="84"/>
    </location>
</feature>
<gene>
    <name evidence="2" type="ORF">Q8A67_008099</name>
</gene>
<dbReference type="EMBL" id="JAUYZG010000007">
    <property type="protein sequence ID" value="KAK2903386.1"/>
    <property type="molecule type" value="Genomic_DNA"/>
</dbReference>
<evidence type="ECO:0000313" key="3">
    <source>
        <dbReference type="Proteomes" id="UP001187343"/>
    </source>
</evidence>